<dbReference type="Proteomes" id="UP001214553">
    <property type="component" value="Chromosome"/>
</dbReference>
<name>A0ABY8BWR4_9MICO</name>
<keyword evidence="2" id="KW-1185">Reference proteome</keyword>
<evidence type="ECO:0000313" key="1">
    <source>
        <dbReference type="EMBL" id="WEG07567.1"/>
    </source>
</evidence>
<reference evidence="1 2" key="1">
    <citation type="submission" date="2023-03" db="EMBL/GenBank/DDBJ databases">
        <title>Genome sequence of Microbacterium sp. KACC 23027.</title>
        <authorList>
            <person name="Kim S."/>
            <person name="Heo J."/>
            <person name="Kwon S.-W."/>
        </authorList>
    </citation>
    <scope>NUCLEOTIDE SEQUENCE [LARGE SCALE GENOMIC DNA]</scope>
    <source>
        <strain evidence="1 2">KACC 23027</strain>
    </source>
</reference>
<organism evidence="1 2">
    <name type="scientific">Microbacterium horticulturae</name>
    <dbReference type="NCBI Taxonomy" id="3028316"/>
    <lineage>
        <taxon>Bacteria</taxon>
        <taxon>Bacillati</taxon>
        <taxon>Actinomycetota</taxon>
        <taxon>Actinomycetes</taxon>
        <taxon>Micrococcales</taxon>
        <taxon>Microbacteriaceae</taxon>
        <taxon>Microbacterium</taxon>
    </lineage>
</organism>
<dbReference type="EMBL" id="CP119108">
    <property type="protein sequence ID" value="WEG07567.1"/>
    <property type="molecule type" value="Genomic_DNA"/>
</dbReference>
<evidence type="ECO:0008006" key="3">
    <source>
        <dbReference type="Google" id="ProtNLM"/>
    </source>
</evidence>
<sequence length="112" mass="12936">MGEDPDDVVAFRDRDELWAWLETNHNQHPGVWVRMQKSRSPRPSVSFHDLLEAGIAFGWSESKRRASDSTSYLQRFTPRRTRGTASARNVAIAERLEREGRMTPAGREALRR</sequence>
<proteinExistence type="predicted"/>
<accession>A0ABY8BWR4</accession>
<evidence type="ECO:0000313" key="2">
    <source>
        <dbReference type="Proteomes" id="UP001214553"/>
    </source>
</evidence>
<protein>
    <recommendedName>
        <fullName evidence="3">Helicase-associated domain-containing protein</fullName>
    </recommendedName>
</protein>
<gene>
    <name evidence="1" type="ORF">PU630_09870</name>
</gene>
<dbReference type="RefSeq" id="WP_275276905.1">
    <property type="nucleotide sequence ID" value="NZ_CP119108.1"/>
</dbReference>